<evidence type="ECO:0000313" key="4">
    <source>
        <dbReference type="Proteomes" id="UP001153069"/>
    </source>
</evidence>
<dbReference type="Gene3D" id="3.50.50.60">
    <property type="entry name" value="FAD/NAD(P)-binding domain"/>
    <property type="match status" value="1"/>
</dbReference>
<feature type="domain" description="Amine oxidase" evidence="2">
    <location>
        <begin position="99"/>
        <end position="565"/>
    </location>
</feature>
<dbReference type="SUPFAM" id="SSF51905">
    <property type="entry name" value="FAD/NAD(P)-binding domain"/>
    <property type="match status" value="1"/>
</dbReference>
<keyword evidence="4" id="KW-1185">Reference proteome</keyword>
<gene>
    <name evidence="3" type="ORF">SEMRO_1258_G256830.1</name>
</gene>
<dbReference type="InterPro" id="IPR002937">
    <property type="entry name" value="Amino_oxidase"/>
</dbReference>
<evidence type="ECO:0000259" key="2">
    <source>
        <dbReference type="Pfam" id="PF01593"/>
    </source>
</evidence>
<feature type="chain" id="PRO_5040513992" evidence="1">
    <location>
        <begin position="20"/>
        <end position="588"/>
    </location>
</feature>
<reference evidence="3" key="1">
    <citation type="submission" date="2020-06" db="EMBL/GenBank/DDBJ databases">
        <authorList>
            <consortium name="Plant Systems Biology data submission"/>
        </authorList>
    </citation>
    <scope>NUCLEOTIDE SEQUENCE</scope>
    <source>
        <strain evidence="3">D6</strain>
    </source>
</reference>
<dbReference type="GO" id="GO:0016491">
    <property type="term" value="F:oxidoreductase activity"/>
    <property type="evidence" value="ECO:0007669"/>
    <property type="project" value="InterPro"/>
</dbReference>
<dbReference type="Proteomes" id="UP001153069">
    <property type="component" value="Unassembled WGS sequence"/>
</dbReference>
<dbReference type="OrthoDB" id="7777654at2759"/>
<feature type="signal peptide" evidence="1">
    <location>
        <begin position="1"/>
        <end position="19"/>
    </location>
</feature>
<dbReference type="InterPro" id="IPR050281">
    <property type="entry name" value="Flavin_monoamine_oxidase"/>
</dbReference>
<protein>
    <submittedName>
        <fullName evidence="3">Polyamine oxidase</fullName>
    </submittedName>
</protein>
<dbReference type="InterPro" id="IPR036188">
    <property type="entry name" value="FAD/NAD-bd_sf"/>
</dbReference>
<keyword evidence="1" id="KW-0732">Signal</keyword>
<dbReference type="PANTHER" id="PTHR10742">
    <property type="entry name" value="FLAVIN MONOAMINE OXIDASE"/>
    <property type="match status" value="1"/>
</dbReference>
<evidence type="ECO:0000256" key="1">
    <source>
        <dbReference type="SAM" id="SignalP"/>
    </source>
</evidence>
<proteinExistence type="predicted"/>
<dbReference type="EMBL" id="CAICTM010001256">
    <property type="protein sequence ID" value="CAB9522006.1"/>
    <property type="molecule type" value="Genomic_DNA"/>
</dbReference>
<dbReference type="SUPFAM" id="SSF54373">
    <property type="entry name" value="FAD-linked reductases, C-terminal domain"/>
    <property type="match status" value="1"/>
</dbReference>
<sequence length="588" mass="66567">MMKVFLFFGLMSMMMGVNGRMNKIRGSQKIIPREVELATQGKDKNGNDLNEGTPTLSGLTLGDVYDYVVGNTDGDGISPSNAACENREYVDVIVIGAGMAGVRAATTLQAADPNINYIVLESQNRVGGRMRSTTFGEPTNARTIEDGANWIIQMNNNPVLDKAIELGIVAHVNDYDNVAAYDEFGVPIPQATIMAENERFLEAWEEAIKEADNQWAPDHEQWDDQGVIALLAKNGWEIGEGQQGNLDFTTEWHYMDFEYAARDTSVRYFPYYFNTALHVNDMRGFEEVPQAMFRDDADMNKLRTSTRVNKINYDENVGFQGNNYRVMVNAEHTEPAVGEPTCTDYYAKRVISTVSAGVIANDLIEFNPPLEYPHVDYNPYYMTQYVKIFYQFDSQFWDDNELIRVVRDVDHRGHCHHWANMNGEGFYPDSNMIRCEIMTEAFDELKDPITEDLTNATLNMLLDPLRTAYGEANVPEPLQVYYPKLNKDRDFGYGAYANWKTGFTFKQYAHMYGGVDGVVDYCEHNGCNSMGDWTMILSGSHTCYDQAEFTHGAYFAGEKAANQVLRELGYTGVDESLSPCDIDWHWLS</sequence>
<dbReference type="Pfam" id="PF01593">
    <property type="entry name" value="Amino_oxidase"/>
    <property type="match status" value="1"/>
</dbReference>
<name>A0A9N8EIL6_9STRA</name>
<evidence type="ECO:0000313" key="3">
    <source>
        <dbReference type="EMBL" id="CAB9522006.1"/>
    </source>
</evidence>
<organism evidence="3 4">
    <name type="scientific">Seminavis robusta</name>
    <dbReference type="NCBI Taxonomy" id="568900"/>
    <lineage>
        <taxon>Eukaryota</taxon>
        <taxon>Sar</taxon>
        <taxon>Stramenopiles</taxon>
        <taxon>Ochrophyta</taxon>
        <taxon>Bacillariophyta</taxon>
        <taxon>Bacillariophyceae</taxon>
        <taxon>Bacillariophycidae</taxon>
        <taxon>Naviculales</taxon>
        <taxon>Naviculaceae</taxon>
        <taxon>Seminavis</taxon>
    </lineage>
</organism>
<dbReference type="AlphaFoldDB" id="A0A9N8EIL6"/>
<dbReference type="Gene3D" id="3.90.660.10">
    <property type="match status" value="1"/>
</dbReference>
<accession>A0A9N8EIL6</accession>
<dbReference type="GO" id="GO:0006598">
    <property type="term" value="P:polyamine catabolic process"/>
    <property type="evidence" value="ECO:0007669"/>
    <property type="project" value="TreeGrafter"/>
</dbReference>
<comment type="caution">
    <text evidence="3">The sequence shown here is derived from an EMBL/GenBank/DDBJ whole genome shotgun (WGS) entry which is preliminary data.</text>
</comment>
<dbReference type="PANTHER" id="PTHR10742:SF313">
    <property type="entry name" value="AMINE OXIDASE"/>
    <property type="match status" value="1"/>
</dbReference>